<dbReference type="AlphaFoldDB" id="A0A7I7TH20"/>
<dbReference type="InterPro" id="IPR001638">
    <property type="entry name" value="Solute-binding_3/MltF_N"/>
</dbReference>
<reference evidence="4 5" key="1">
    <citation type="journal article" date="2019" name="Emerg. Microbes Infect.">
        <title>Comprehensive subspecies identification of 175 nontuberculous mycobacteria species based on 7547 genomic profiles.</title>
        <authorList>
            <person name="Matsumoto Y."/>
            <person name="Kinjo T."/>
            <person name="Motooka D."/>
            <person name="Nabeya D."/>
            <person name="Jung N."/>
            <person name="Uechi K."/>
            <person name="Horii T."/>
            <person name="Iida T."/>
            <person name="Fujita J."/>
            <person name="Nakamura S."/>
        </authorList>
    </citation>
    <scope>NUCLEOTIDE SEQUENCE [LARGE SCALE GENOMIC DNA]</scope>
    <source>
        <strain evidence="4 5">JCM 30396</strain>
    </source>
</reference>
<dbReference type="CDD" id="cd01004">
    <property type="entry name" value="PBP2_MidA_like"/>
    <property type="match status" value="1"/>
</dbReference>
<evidence type="ECO:0000259" key="3">
    <source>
        <dbReference type="SMART" id="SM00062"/>
    </source>
</evidence>
<dbReference type="SMART" id="SM00062">
    <property type="entry name" value="PBPb"/>
    <property type="match status" value="1"/>
</dbReference>
<proteinExistence type="predicted"/>
<evidence type="ECO:0000313" key="5">
    <source>
        <dbReference type="Proteomes" id="UP000467148"/>
    </source>
</evidence>
<accession>A0A7I7TH20</accession>
<feature type="signal peptide" evidence="2">
    <location>
        <begin position="1"/>
        <end position="22"/>
    </location>
</feature>
<evidence type="ECO:0000256" key="2">
    <source>
        <dbReference type="SAM" id="SignalP"/>
    </source>
</evidence>
<evidence type="ECO:0000313" key="4">
    <source>
        <dbReference type="EMBL" id="BBY67669.1"/>
    </source>
</evidence>
<dbReference type="Proteomes" id="UP000467148">
    <property type="component" value="Chromosome"/>
</dbReference>
<dbReference type="KEGG" id="mhev:MHEL_59120"/>
<dbReference type="Gene3D" id="3.40.190.10">
    <property type="entry name" value="Periplasmic binding protein-like II"/>
    <property type="match status" value="2"/>
</dbReference>
<gene>
    <name evidence="4" type="ORF">MHEL_59120</name>
</gene>
<organism evidence="4 5">
    <name type="scientific">Mycolicibacterium helvum</name>
    <dbReference type="NCBI Taxonomy" id="1534349"/>
    <lineage>
        <taxon>Bacteria</taxon>
        <taxon>Bacillati</taxon>
        <taxon>Actinomycetota</taxon>
        <taxon>Actinomycetes</taxon>
        <taxon>Mycobacteriales</taxon>
        <taxon>Mycobacteriaceae</taxon>
        <taxon>Mycolicibacterium</taxon>
    </lineage>
</organism>
<sequence>MPKSSALAITLASIAVTALFGAGCTSKTASPSGTETPNAQVMPELHALLPQQVRDSGVITVATDPSYPPCDFTNDAGQIDGFNHDLLMAMAPRLGVKIEQKSITFDGLLPGVQSGRFTAAMECITDNLEREKTVKFVDYAYATKSLLVSSKSDKGITENPLTLCGLNAGVQTGTEFVSDVDLFNKNCQGAGRPPVQVTNFPSAGDQNTALQSGQIDFAVTDTATGAWQVKTSNNAFKVVPNPLLARTYVGIVVTPDADDTAKAFLGALTAIIKDGTYGKVMDKWGLADIALDEPGINLATTRPLKVPEPCGACGF</sequence>
<dbReference type="PROSITE" id="PS51257">
    <property type="entry name" value="PROKAR_LIPOPROTEIN"/>
    <property type="match status" value="1"/>
</dbReference>
<dbReference type="PANTHER" id="PTHR35936:SF17">
    <property type="entry name" value="ARGININE-BINDING EXTRACELLULAR PROTEIN ARTP"/>
    <property type="match status" value="1"/>
</dbReference>
<feature type="domain" description="Solute-binding protein family 3/N-terminal" evidence="3">
    <location>
        <begin position="58"/>
        <end position="288"/>
    </location>
</feature>
<dbReference type="SUPFAM" id="SSF53850">
    <property type="entry name" value="Periplasmic binding protein-like II"/>
    <property type="match status" value="1"/>
</dbReference>
<dbReference type="PANTHER" id="PTHR35936">
    <property type="entry name" value="MEMBRANE-BOUND LYTIC MUREIN TRANSGLYCOSYLASE F"/>
    <property type="match status" value="1"/>
</dbReference>
<feature type="chain" id="PRO_5039072898" evidence="2">
    <location>
        <begin position="23"/>
        <end position="315"/>
    </location>
</feature>
<dbReference type="EMBL" id="AP022596">
    <property type="protein sequence ID" value="BBY67669.1"/>
    <property type="molecule type" value="Genomic_DNA"/>
</dbReference>
<keyword evidence="5" id="KW-1185">Reference proteome</keyword>
<evidence type="ECO:0000256" key="1">
    <source>
        <dbReference type="ARBA" id="ARBA00022729"/>
    </source>
</evidence>
<keyword evidence="1 2" id="KW-0732">Signal</keyword>
<protein>
    <submittedName>
        <fullName evidence="4">ABC transporter substrate-binding protein</fullName>
    </submittedName>
</protein>
<dbReference type="Pfam" id="PF00497">
    <property type="entry name" value="SBP_bac_3"/>
    <property type="match status" value="1"/>
</dbReference>
<name>A0A7I7TH20_9MYCO</name>